<feature type="region of interest" description="Disordered" evidence="2">
    <location>
        <begin position="1"/>
        <end position="29"/>
    </location>
</feature>
<dbReference type="InterPro" id="IPR050179">
    <property type="entry name" value="Trans_hexapeptide_repeat"/>
</dbReference>
<protein>
    <submittedName>
        <fullName evidence="3">Acetyltransferase</fullName>
    </submittedName>
</protein>
<accession>A0A7D5KEJ1</accession>
<dbReference type="KEGG" id="halg:HUG10_04560"/>
<evidence type="ECO:0000256" key="2">
    <source>
        <dbReference type="SAM" id="MobiDB-lite"/>
    </source>
</evidence>
<dbReference type="GO" id="GO:0016740">
    <property type="term" value="F:transferase activity"/>
    <property type="evidence" value="ECO:0007669"/>
    <property type="project" value="UniProtKB-KW"/>
</dbReference>
<dbReference type="EMBL" id="CP058529">
    <property type="protein sequence ID" value="QLG26856.1"/>
    <property type="molecule type" value="Genomic_DNA"/>
</dbReference>
<sequence length="189" mass="20256">MSKPPGEGAVTDDGGATDGVGTDDDRPARYDRMERHATPGGRNSLQFWTDARSPLVVARNYLVVWLIRVSPSLRLKNWLLRRLGADVGAGVSWGLEATPDVFWPERVTVGEDAIVGYDSVLLCHEFLQDEYRVGDVVVGDRAMLGAKVTVLPGVHIGADAQVAANSLVADDVPPGETVAGVPAEPVERE</sequence>
<keyword evidence="1 3" id="KW-0808">Transferase</keyword>
<dbReference type="PANTHER" id="PTHR43300">
    <property type="entry name" value="ACETYLTRANSFERASE"/>
    <property type="match status" value="1"/>
</dbReference>
<evidence type="ECO:0000256" key="1">
    <source>
        <dbReference type="ARBA" id="ARBA00022679"/>
    </source>
</evidence>
<dbReference type="Pfam" id="PF00132">
    <property type="entry name" value="Hexapep"/>
    <property type="match status" value="1"/>
</dbReference>
<gene>
    <name evidence="3" type="ORF">HUG10_04560</name>
</gene>
<dbReference type="AlphaFoldDB" id="A0A7D5KEJ1"/>
<dbReference type="PANTHER" id="PTHR43300:SF11">
    <property type="entry name" value="ACETYLTRANSFERASE RV3034C-RELATED"/>
    <property type="match status" value="1"/>
</dbReference>
<dbReference type="InterPro" id="IPR018357">
    <property type="entry name" value="Hexapep_transf_CS"/>
</dbReference>
<evidence type="ECO:0000313" key="3">
    <source>
        <dbReference type="EMBL" id="QLG26856.1"/>
    </source>
</evidence>
<dbReference type="Proteomes" id="UP000509750">
    <property type="component" value="Chromosome"/>
</dbReference>
<name>A0A7D5KEJ1_9EURY</name>
<evidence type="ECO:0000313" key="4">
    <source>
        <dbReference type="Proteomes" id="UP000509750"/>
    </source>
</evidence>
<organism evidence="3 4">
    <name type="scientific">Halorarum halophilum</name>
    <dbReference type="NCBI Taxonomy" id="2743090"/>
    <lineage>
        <taxon>Archaea</taxon>
        <taxon>Methanobacteriati</taxon>
        <taxon>Methanobacteriota</taxon>
        <taxon>Stenosarchaea group</taxon>
        <taxon>Halobacteria</taxon>
        <taxon>Halobacteriales</taxon>
        <taxon>Haloferacaceae</taxon>
        <taxon>Halorarum</taxon>
    </lineage>
</organism>
<dbReference type="InterPro" id="IPR001451">
    <property type="entry name" value="Hexapep"/>
</dbReference>
<keyword evidence="4" id="KW-1185">Reference proteome</keyword>
<dbReference type="SUPFAM" id="SSF51161">
    <property type="entry name" value="Trimeric LpxA-like enzymes"/>
    <property type="match status" value="1"/>
</dbReference>
<dbReference type="PROSITE" id="PS00101">
    <property type="entry name" value="HEXAPEP_TRANSFERASES"/>
    <property type="match status" value="1"/>
</dbReference>
<proteinExistence type="predicted"/>
<dbReference type="Gene3D" id="2.160.10.10">
    <property type="entry name" value="Hexapeptide repeat proteins"/>
    <property type="match status" value="1"/>
</dbReference>
<reference evidence="3 4" key="1">
    <citation type="submission" date="2020-07" db="EMBL/GenBank/DDBJ databases">
        <title>Gai3-2, isolated from salt lake.</title>
        <authorList>
            <person name="Cui H."/>
            <person name="Shi X."/>
        </authorList>
    </citation>
    <scope>NUCLEOTIDE SEQUENCE [LARGE SCALE GENOMIC DNA]</scope>
    <source>
        <strain evidence="3 4">Gai3-2</strain>
    </source>
</reference>
<dbReference type="OrthoDB" id="30669at2157"/>
<dbReference type="InterPro" id="IPR011004">
    <property type="entry name" value="Trimer_LpxA-like_sf"/>
</dbReference>